<accession>A0A0E0D4D6</accession>
<evidence type="ECO:0000313" key="2">
    <source>
        <dbReference type="EnsemblPlants" id="OMERI03G25380.1"/>
    </source>
</evidence>
<organism evidence="2">
    <name type="scientific">Oryza meridionalis</name>
    <dbReference type="NCBI Taxonomy" id="40149"/>
    <lineage>
        <taxon>Eukaryota</taxon>
        <taxon>Viridiplantae</taxon>
        <taxon>Streptophyta</taxon>
        <taxon>Embryophyta</taxon>
        <taxon>Tracheophyta</taxon>
        <taxon>Spermatophyta</taxon>
        <taxon>Magnoliopsida</taxon>
        <taxon>Liliopsida</taxon>
        <taxon>Poales</taxon>
        <taxon>Poaceae</taxon>
        <taxon>BOP clade</taxon>
        <taxon>Oryzoideae</taxon>
        <taxon>Oryzeae</taxon>
        <taxon>Oryzinae</taxon>
        <taxon>Oryza</taxon>
    </lineage>
</organism>
<reference evidence="2" key="2">
    <citation type="submission" date="2018-05" db="EMBL/GenBank/DDBJ databases">
        <title>OmerRS3 (Oryza meridionalis Reference Sequence Version 3).</title>
        <authorList>
            <person name="Zhang J."/>
            <person name="Kudrna D."/>
            <person name="Lee S."/>
            <person name="Talag J."/>
            <person name="Welchert J."/>
            <person name="Wing R.A."/>
        </authorList>
    </citation>
    <scope>NUCLEOTIDE SEQUENCE [LARGE SCALE GENOMIC DNA]</scope>
    <source>
        <strain evidence="2">cv. OR44</strain>
    </source>
</reference>
<feature type="compositionally biased region" description="Basic and acidic residues" evidence="1">
    <location>
        <begin position="93"/>
        <end position="108"/>
    </location>
</feature>
<dbReference type="Gramene" id="OMERI03G25380.1">
    <property type="protein sequence ID" value="OMERI03G25380.1"/>
    <property type="gene ID" value="OMERI03G25380"/>
</dbReference>
<feature type="region of interest" description="Disordered" evidence="1">
    <location>
        <begin position="73"/>
        <end position="108"/>
    </location>
</feature>
<evidence type="ECO:0000256" key="1">
    <source>
        <dbReference type="SAM" id="MobiDB-lite"/>
    </source>
</evidence>
<dbReference type="Proteomes" id="UP000008021">
    <property type="component" value="Chromosome 3"/>
</dbReference>
<name>A0A0E0D4D6_9ORYZ</name>
<feature type="region of interest" description="Disordered" evidence="1">
    <location>
        <begin position="1"/>
        <end position="23"/>
    </location>
</feature>
<dbReference type="HOGENOM" id="CLU_1698299_0_0_1"/>
<dbReference type="EnsemblPlants" id="OMERI03G25380.1">
    <property type="protein sequence ID" value="OMERI03G25380.1"/>
    <property type="gene ID" value="OMERI03G25380"/>
</dbReference>
<dbReference type="AlphaFoldDB" id="A0A0E0D4D6"/>
<keyword evidence="3" id="KW-1185">Reference proteome</keyword>
<evidence type="ECO:0000313" key="3">
    <source>
        <dbReference type="Proteomes" id="UP000008021"/>
    </source>
</evidence>
<protein>
    <submittedName>
        <fullName evidence="2">Uncharacterized protein</fullName>
    </submittedName>
</protein>
<proteinExistence type="predicted"/>
<sequence length="155" mass="16687">MLLHLIPGKTTAPSDDDDEEEKDNGKDYIIHCLVPASPCAYLPHLGTRGRLRQEGRLPVGPLLTPSLEPITAGPSILNTGCDEQKGSPGGKVGAEDQRRRNIKEAEEEASHQATAACSLVGAQVGGMVATFYVWWEVDAEWERTGVEGRGVRVLA</sequence>
<reference evidence="2" key="1">
    <citation type="submission" date="2015-04" db="UniProtKB">
        <authorList>
            <consortium name="EnsemblPlants"/>
        </authorList>
    </citation>
    <scope>IDENTIFICATION</scope>
</reference>